<dbReference type="PANTHER" id="PTHR31306">
    <property type="entry name" value="ALPHA-1,6-MANNOSYLTRANSFERASE MNN11-RELATED"/>
    <property type="match status" value="1"/>
</dbReference>
<dbReference type="SUPFAM" id="SSF53448">
    <property type="entry name" value="Nucleotide-diphospho-sugar transferases"/>
    <property type="match status" value="1"/>
</dbReference>
<dbReference type="EMBL" id="JASJQH010007011">
    <property type="protein sequence ID" value="KAK9720527.1"/>
    <property type="molecule type" value="Genomic_DNA"/>
</dbReference>
<keyword evidence="4" id="KW-0472">Membrane</keyword>
<keyword evidence="3" id="KW-0808">Transferase</keyword>
<feature type="transmembrane region" description="Helical" evidence="4">
    <location>
        <begin position="21"/>
        <end position="39"/>
    </location>
</feature>
<keyword evidence="4" id="KW-1133">Transmembrane helix</keyword>
<gene>
    <name evidence="5" type="ORF">K7432_004107</name>
</gene>
<sequence>MVDANYSKISLPSKSALSRKRVVLVVSVFISLIFLTFLLHNTYRPQFGLADEQVVAPDEVGIIAKVKPSEIAIVMAYDDKETHYLPRSRQNKEEYAIKHGYKFLQDGVYDKSRGPAWGKILTLRKFMKMYPSIKWFWWIDVDTVLMDSTIALEDHVLVNITNPEYSHKDMIIAYDCNGFNAGSFFIRNTPWSLDFLAKIYQPQYSTRFGYAEQGAMQHLYETSLEVAEHFYFVPQNTINAFPEEACGDEDGIHAFKEGDFIVHLAGCWVGSRNNCVQRFNEYWDRRIPASPEQA</sequence>
<dbReference type="InterPro" id="IPR008630">
    <property type="entry name" value="Glyco_trans_34"/>
</dbReference>
<evidence type="ECO:0000313" key="5">
    <source>
        <dbReference type="EMBL" id="KAK9720527.1"/>
    </source>
</evidence>
<dbReference type="Pfam" id="PF05637">
    <property type="entry name" value="Glyco_transf_34"/>
    <property type="match status" value="1"/>
</dbReference>
<organism evidence="5 6">
    <name type="scientific">Basidiobolus ranarum</name>
    <dbReference type="NCBI Taxonomy" id="34480"/>
    <lineage>
        <taxon>Eukaryota</taxon>
        <taxon>Fungi</taxon>
        <taxon>Fungi incertae sedis</taxon>
        <taxon>Zoopagomycota</taxon>
        <taxon>Entomophthoromycotina</taxon>
        <taxon>Basidiobolomycetes</taxon>
        <taxon>Basidiobolales</taxon>
        <taxon>Basidiobolaceae</taxon>
        <taxon>Basidiobolus</taxon>
    </lineage>
</organism>
<reference evidence="5 6" key="1">
    <citation type="submission" date="2023-04" db="EMBL/GenBank/DDBJ databases">
        <title>Genome of Basidiobolus ranarum AG-B5.</title>
        <authorList>
            <person name="Stajich J.E."/>
            <person name="Carter-House D."/>
            <person name="Gryganskyi A."/>
        </authorList>
    </citation>
    <scope>NUCLEOTIDE SEQUENCE [LARGE SCALE GENOMIC DNA]</scope>
    <source>
        <strain evidence="5 6">AG-B5</strain>
    </source>
</reference>
<comment type="caution">
    <text evidence="5">The sequence shown here is derived from an EMBL/GenBank/DDBJ whole genome shotgun (WGS) entry which is preliminary data.</text>
</comment>
<evidence type="ECO:0000256" key="1">
    <source>
        <dbReference type="ARBA" id="ARBA00005664"/>
    </source>
</evidence>
<keyword evidence="4" id="KW-0812">Transmembrane</keyword>
<evidence type="ECO:0000256" key="3">
    <source>
        <dbReference type="ARBA" id="ARBA00022679"/>
    </source>
</evidence>
<dbReference type="Proteomes" id="UP001479436">
    <property type="component" value="Unassembled WGS sequence"/>
</dbReference>
<proteinExistence type="inferred from homology"/>
<comment type="similarity">
    <text evidence="1">Belongs to the glycosyltransferase 34 family.</text>
</comment>
<dbReference type="PANTHER" id="PTHR31306:SF4">
    <property type="entry name" value="ALPHA-1,2-GALACTOSYLTRANSFERASE"/>
    <property type="match status" value="1"/>
</dbReference>
<protein>
    <submittedName>
        <fullName evidence="5">Uncharacterized protein</fullName>
    </submittedName>
</protein>
<dbReference type="Gene3D" id="3.90.550.10">
    <property type="entry name" value="Spore Coat Polysaccharide Biosynthesis Protein SpsA, Chain A"/>
    <property type="match status" value="1"/>
</dbReference>
<name>A0ABR2W545_9FUNG</name>
<accession>A0ABR2W545</accession>
<dbReference type="InterPro" id="IPR029044">
    <property type="entry name" value="Nucleotide-diphossugar_trans"/>
</dbReference>
<keyword evidence="6" id="KW-1185">Reference proteome</keyword>
<evidence type="ECO:0000256" key="4">
    <source>
        <dbReference type="SAM" id="Phobius"/>
    </source>
</evidence>
<evidence type="ECO:0000313" key="6">
    <source>
        <dbReference type="Proteomes" id="UP001479436"/>
    </source>
</evidence>
<keyword evidence="2" id="KW-0328">Glycosyltransferase</keyword>
<evidence type="ECO:0000256" key="2">
    <source>
        <dbReference type="ARBA" id="ARBA00022676"/>
    </source>
</evidence>